<dbReference type="GO" id="GO:0004664">
    <property type="term" value="F:prephenate dehydratase activity"/>
    <property type="evidence" value="ECO:0007669"/>
    <property type="project" value="UniProtKB-EC"/>
</dbReference>
<dbReference type="Gene3D" id="3.40.190.10">
    <property type="entry name" value="Periplasmic binding protein-like II"/>
    <property type="match status" value="2"/>
</dbReference>
<dbReference type="AlphaFoldDB" id="A0A8H6IKR0"/>
<dbReference type="GO" id="GO:0009094">
    <property type="term" value="P:L-phenylalanine biosynthetic process"/>
    <property type="evidence" value="ECO:0007669"/>
    <property type="project" value="UniProtKB-UniPathway"/>
</dbReference>
<comment type="pathway">
    <text evidence="1">Amino-acid biosynthesis; L-phenylalanine biosynthesis; phenylpyruvate from prephenate: step 1/1.</text>
</comment>
<evidence type="ECO:0000256" key="3">
    <source>
        <dbReference type="ARBA" id="ARBA00022605"/>
    </source>
</evidence>
<dbReference type="OrthoDB" id="983542at2759"/>
<dbReference type="InterPro" id="IPR008242">
    <property type="entry name" value="Chor_mutase/pphenate_deHydtase"/>
</dbReference>
<evidence type="ECO:0000259" key="7">
    <source>
        <dbReference type="PROSITE" id="PS51171"/>
    </source>
</evidence>
<keyword evidence="3" id="KW-0028">Amino-acid biosynthesis</keyword>
<dbReference type="PANTHER" id="PTHR21022:SF19">
    <property type="entry name" value="PREPHENATE DEHYDRATASE-RELATED"/>
    <property type="match status" value="1"/>
</dbReference>
<evidence type="ECO:0000256" key="2">
    <source>
        <dbReference type="ARBA" id="ARBA00013147"/>
    </source>
</evidence>
<dbReference type="GO" id="GO:0005737">
    <property type="term" value="C:cytoplasm"/>
    <property type="evidence" value="ECO:0007669"/>
    <property type="project" value="TreeGrafter"/>
</dbReference>
<keyword evidence="4" id="KW-0057">Aromatic amino acid biosynthesis</keyword>
<evidence type="ECO:0000313" key="8">
    <source>
        <dbReference type="EMBL" id="KAF6766287.1"/>
    </source>
</evidence>
<evidence type="ECO:0000256" key="4">
    <source>
        <dbReference type="ARBA" id="ARBA00023141"/>
    </source>
</evidence>
<dbReference type="SUPFAM" id="SSF53850">
    <property type="entry name" value="Periplasmic binding protein-like II"/>
    <property type="match status" value="1"/>
</dbReference>
<dbReference type="EMBL" id="JACGCI010000001">
    <property type="protein sequence ID" value="KAF6766287.1"/>
    <property type="molecule type" value="Genomic_DNA"/>
</dbReference>
<comment type="caution">
    <text evidence="8">The sequence shown here is derived from an EMBL/GenBank/DDBJ whole genome shotgun (WGS) entry which is preliminary data.</text>
</comment>
<dbReference type="PANTHER" id="PTHR21022">
    <property type="entry name" value="PREPHENATE DEHYDRATASE P PROTEIN"/>
    <property type="match status" value="1"/>
</dbReference>
<reference evidence="8 9" key="1">
    <citation type="submission" date="2020-07" db="EMBL/GenBank/DDBJ databases">
        <title>Comparative genomics of pyrophilous fungi reveals a link between fire events and developmental genes.</title>
        <authorList>
            <consortium name="DOE Joint Genome Institute"/>
            <person name="Steindorff A.S."/>
            <person name="Carver A."/>
            <person name="Calhoun S."/>
            <person name="Stillman K."/>
            <person name="Liu H."/>
            <person name="Lipzen A."/>
            <person name="Pangilinan J."/>
            <person name="Labutti K."/>
            <person name="Bruns T.D."/>
            <person name="Grigoriev I.V."/>
        </authorList>
    </citation>
    <scope>NUCLEOTIDE SEQUENCE [LARGE SCALE GENOMIC DNA]</scope>
    <source>
        <strain evidence="8 9">CBS 144469</strain>
    </source>
</reference>
<gene>
    <name evidence="8" type="ORF">DFP72DRAFT_866117</name>
</gene>
<dbReference type="Proteomes" id="UP000521943">
    <property type="component" value="Unassembled WGS sequence"/>
</dbReference>
<evidence type="ECO:0000313" key="9">
    <source>
        <dbReference type="Proteomes" id="UP000521943"/>
    </source>
</evidence>
<protein>
    <recommendedName>
        <fullName evidence="2">prephenate dehydratase</fullName>
        <ecNumber evidence="2">4.2.1.51</ecNumber>
    </recommendedName>
</protein>
<evidence type="ECO:0000256" key="5">
    <source>
        <dbReference type="ARBA" id="ARBA00023222"/>
    </source>
</evidence>
<feature type="domain" description="Prephenate dehydratase" evidence="7">
    <location>
        <begin position="8"/>
        <end position="187"/>
    </location>
</feature>
<dbReference type="UniPathway" id="UPA00121">
    <property type="reaction ID" value="UER00345"/>
</dbReference>
<dbReference type="PIRSF" id="PIRSF001500">
    <property type="entry name" value="Chor_mut_pdt_Ppr"/>
    <property type="match status" value="1"/>
</dbReference>
<keyword evidence="9" id="KW-1185">Reference proteome</keyword>
<dbReference type="InterPro" id="IPR001086">
    <property type="entry name" value="Preph_deHydtase"/>
</dbReference>
<evidence type="ECO:0000256" key="1">
    <source>
        <dbReference type="ARBA" id="ARBA00004741"/>
    </source>
</evidence>
<name>A0A8H6IKR0_9AGAR</name>
<dbReference type="CDD" id="cd13532">
    <property type="entry name" value="PBP2_PDT_like"/>
    <property type="match status" value="1"/>
</dbReference>
<keyword evidence="5" id="KW-0584">Phenylalanine biosynthesis</keyword>
<dbReference type="Pfam" id="PF00800">
    <property type="entry name" value="PDT"/>
    <property type="match status" value="1"/>
</dbReference>
<keyword evidence="6" id="KW-0456">Lyase</keyword>
<accession>A0A8H6IKR0</accession>
<dbReference type="PROSITE" id="PS51171">
    <property type="entry name" value="PREPHENATE_DEHYDR_3"/>
    <property type="match status" value="1"/>
</dbReference>
<sequence>MQVTRQTKVGLLGPFGTYSHEVASGFFGGEAHYHAVANIQGVFQSLAAGQVDYGVVPQENTIFGSVIETYDSLRLYGDTFVRGELILPVDHCLLVKTGVQLGDIVEVLSHEQALGQCANFVRQHLPNASTQATASTAAAARMLLDRPPTSAAISSRACANIYDGLEVLREGIQRDEANFTRFYVLTRRRNVPIPSLPDTPNSRRKGLLRIINKSPTSLSSSQGDILAALNQLSTEMEVVRIDRRPAQEGVPFQDLYFTEVQGSNPSPSAPVLEGVWDELLDSFVSKVKKLGFEASVMGSW</sequence>
<organism evidence="8 9">
    <name type="scientific">Ephemerocybe angulata</name>
    <dbReference type="NCBI Taxonomy" id="980116"/>
    <lineage>
        <taxon>Eukaryota</taxon>
        <taxon>Fungi</taxon>
        <taxon>Dikarya</taxon>
        <taxon>Basidiomycota</taxon>
        <taxon>Agaricomycotina</taxon>
        <taxon>Agaricomycetes</taxon>
        <taxon>Agaricomycetidae</taxon>
        <taxon>Agaricales</taxon>
        <taxon>Agaricineae</taxon>
        <taxon>Psathyrellaceae</taxon>
        <taxon>Ephemerocybe</taxon>
    </lineage>
</organism>
<proteinExistence type="predicted"/>
<dbReference type="EC" id="4.2.1.51" evidence="2"/>
<evidence type="ECO:0000256" key="6">
    <source>
        <dbReference type="ARBA" id="ARBA00023239"/>
    </source>
</evidence>